<accession>C3X9L6</accession>
<name>C3X9L6_OXAFO</name>
<dbReference type="InterPro" id="IPR010499">
    <property type="entry name" value="AraC_E-bd"/>
</dbReference>
<dbReference type="AlphaFoldDB" id="C3X9L6"/>
<dbReference type="RefSeq" id="WP_005880664.1">
    <property type="nucleotide sequence ID" value="NZ_CP019430.1"/>
</dbReference>
<dbReference type="HOGENOM" id="CLU_1676650_0_0_4"/>
<dbReference type="GeneID" id="77135116"/>
<evidence type="ECO:0000313" key="2">
    <source>
        <dbReference type="EMBL" id="EEO29892.1"/>
    </source>
</evidence>
<dbReference type="PANTHER" id="PTHR36444:SF2">
    <property type="entry name" value="TRANSCRIPTIONAL REGULATOR PROTEIN YOBU-RELATED"/>
    <property type="match status" value="1"/>
</dbReference>
<dbReference type="OrthoDB" id="282744at2"/>
<sequence>MDFEFAVLEFPETKVAGIKIETDMKNAQKDCAALWESFGPRVYGELSVNNSIPERPSTYGVCKMIDNDRFAYWAAVEIDSTDKIPSDLEIISIPLAMYATCQVPGIKKLGEAYKAIYEEWPPTQIDYAIDGKGISFEHYPYLWKEGDLFEIYVPVTMKEPN</sequence>
<dbReference type="STRING" id="847.BRW83_1234"/>
<dbReference type="Pfam" id="PF14526">
    <property type="entry name" value="Cass2"/>
    <property type="match status" value="1"/>
</dbReference>
<evidence type="ECO:0000259" key="1">
    <source>
        <dbReference type="SMART" id="SM00871"/>
    </source>
</evidence>
<dbReference type="Proteomes" id="UP000005089">
    <property type="component" value="Unassembled WGS sequence"/>
</dbReference>
<dbReference type="InterPro" id="IPR053182">
    <property type="entry name" value="YobU-like_regulator"/>
</dbReference>
<proteinExistence type="predicted"/>
<dbReference type="InterPro" id="IPR011256">
    <property type="entry name" value="Reg_factor_effector_dom_sf"/>
</dbReference>
<dbReference type="InterPro" id="IPR029441">
    <property type="entry name" value="Cass2"/>
</dbReference>
<dbReference type="EMBL" id="GG658170">
    <property type="protein sequence ID" value="EEO29892.1"/>
    <property type="molecule type" value="Genomic_DNA"/>
</dbReference>
<organism evidence="2 3">
    <name type="scientific">Oxalobacter formigenes OXCC13</name>
    <dbReference type="NCBI Taxonomy" id="556269"/>
    <lineage>
        <taxon>Bacteria</taxon>
        <taxon>Pseudomonadati</taxon>
        <taxon>Pseudomonadota</taxon>
        <taxon>Betaproteobacteria</taxon>
        <taxon>Burkholderiales</taxon>
        <taxon>Oxalobacteraceae</taxon>
        <taxon>Oxalobacter</taxon>
    </lineage>
</organism>
<dbReference type="PANTHER" id="PTHR36444">
    <property type="entry name" value="TRANSCRIPTIONAL REGULATOR PROTEIN YOBU-RELATED"/>
    <property type="match status" value="1"/>
</dbReference>
<feature type="domain" description="AraC effector-binding" evidence="1">
    <location>
        <begin position="3"/>
        <end position="156"/>
    </location>
</feature>
<protein>
    <submittedName>
        <fullName evidence="2">Transcriptional regulator, effector binding domain protein</fullName>
    </submittedName>
</protein>
<dbReference type="eggNOG" id="ENOG5033ZEB">
    <property type="taxonomic scope" value="Bacteria"/>
</dbReference>
<dbReference type="SUPFAM" id="SSF55136">
    <property type="entry name" value="Probable bacterial effector-binding domain"/>
    <property type="match status" value="1"/>
</dbReference>
<evidence type="ECO:0000313" key="3">
    <source>
        <dbReference type="Proteomes" id="UP000005089"/>
    </source>
</evidence>
<dbReference type="Gene3D" id="3.20.80.10">
    <property type="entry name" value="Regulatory factor, effector binding domain"/>
    <property type="match status" value="1"/>
</dbReference>
<gene>
    <name evidence="2" type="ORF">OFBG_00920</name>
</gene>
<reference evidence="2 3" key="1">
    <citation type="submission" date="2009-02" db="EMBL/GenBank/DDBJ databases">
        <title>The Genome Sequence of Oxalobacter formigenes OXCC13.</title>
        <authorList>
            <consortium name="The Broad Institute Genome Sequencing Platform"/>
            <person name="Ward D."/>
            <person name="Young S.K."/>
            <person name="Kodira C.D."/>
            <person name="Zeng Q."/>
            <person name="Koehrsen M."/>
            <person name="Alvarado L."/>
            <person name="Berlin A."/>
            <person name="Borenstein D."/>
            <person name="Chen Z."/>
            <person name="Engels R."/>
            <person name="Freedman E."/>
            <person name="Gellesch M."/>
            <person name="Goldberg J."/>
            <person name="Griggs A."/>
            <person name="Gujja S."/>
            <person name="Heiman D."/>
            <person name="Hepburn T."/>
            <person name="Howarth C."/>
            <person name="Jen D."/>
            <person name="Larson L."/>
            <person name="Lewis B."/>
            <person name="Mehta T."/>
            <person name="Park D."/>
            <person name="Pearson M."/>
            <person name="Roberts A."/>
            <person name="Saif S."/>
            <person name="Shea T."/>
            <person name="Shenoy N."/>
            <person name="Sisk P."/>
            <person name="Stolte C."/>
            <person name="Sykes S."/>
            <person name="Walk T."/>
            <person name="White J."/>
            <person name="Yandava C."/>
            <person name="Allison M.J."/>
            <person name="Lander E."/>
            <person name="Nusbaum C."/>
            <person name="Galagan J."/>
            <person name="Birren B."/>
        </authorList>
    </citation>
    <scope>NUCLEOTIDE SEQUENCE [LARGE SCALE GENOMIC DNA]</scope>
    <source>
        <strain evidence="2 3">OXCC13</strain>
    </source>
</reference>
<dbReference type="SMART" id="SM00871">
    <property type="entry name" value="AraC_E_bind"/>
    <property type="match status" value="1"/>
</dbReference>
<keyword evidence="3" id="KW-1185">Reference proteome</keyword>